<feature type="compositionally biased region" description="Basic and acidic residues" evidence="1">
    <location>
        <begin position="539"/>
        <end position="563"/>
    </location>
</feature>
<dbReference type="CDD" id="cd01771">
    <property type="entry name" value="UBX_UBXN3A"/>
    <property type="match status" value="1"/>
</dbReference>
<feature type="region of interest" description="Disordered" evidence="1">
    <location>
        <begin position="539"/>
        <end position="578"/>
    </location>
</feature>
<dbReference type="Proteomes" id="UP001187531">
    <property type="component" value="Unassembled WGS sequence"/>
</dbReference>
<dbReference type="SUPFAM" id="SSF54236">
    <property type="entry name" value="Ubiquitin-like"/>
    <property type="match status" value="3"/>
</dbReference>
<dbReference type="Gene3D" id="1.10.8.10">
    <property type="entry name" value="DNA helicase RuvA subunit, C-terminal domain"/>
    <property type="match status" value="1"/>
</dbReference>
<dbReference type="PROSITE" id="PS50033">
    <property type="entry name" value="UBX"/>
    <property type="match status" value="1"/>
</dbReference>
<dbReference type="SMART" id="SM00594">
    <property type="entry name" value="UAS"/>
    <property type="match status" value="1"/>
</dbReference>
<dbReference type="Gene3D" id="3.10.20.90">
    <property type="entry name" value="Phosphatidylinositol 3-kinase Catalytic Subunit, Chain A, domain 1"/>
    <property type="match status" value="3"/>
</dbReference>
<reference evidence="3" key="1">
    <citation type="submission" date="2023-07" db="EMBL/GenBank/DDBJ databases">
        <title>Chromosome-level genome assembly of Artemia franciscana.</title>
        <authorList>
            <person name="Jo E."/>
        </authorList>
    </citation>
    <scope>NUCLEOTIDE SEQUENCE</scope>
    <source>
        <tissue evidence="3">Whole body</tissue>
    </source>
</reference>
<dbReference type="Gene3D" id="3.40.30.10">
    <property type="entry name" value="Glutaredoxin"/>
    <property type="match status" value="1"/>
</dbReference>
<dbReference type="InterPro" id="IPR050730">
    <property type="entry name" value="UBX_domain-protein"/>
</dbReference>
<dbReference type="InterPro" id="IPR001012">
    <property type="entry name" value="UBX_dom"/>
</dbReference>
<name>A0AA88INA0_ARTSF</name>
<dbReference type="InterPro" id="IPR044541">
    <property type="entry name" value="FAF1_UBA"/>
</dbReference>
<evidence type="ECO:0000256" key="1">
    <source>
        <dbReference type="SAM" id="MobiDB-lite"/>
    </source>
</evidence>
<gene>
    <name evidence="3" type="ORF">QYM36_001353</name>
</gene>
<dbReference type="PANTHER" id="PTHR23322:SF96">
    <property type="entry name" value="FAS-ASSOCIATED FACTOR 1"/>
    <property type="match status" value="1"/>
</dbReference>
<evidence type="ECO:0000313" key="4">
    <source>
        <dbReference type="Proteomes" id="UP001187531"/>
    </source>
</evidence>
<organism evidence="3 4">
    <name type="scientific">Artemia franciscana</name>
    <name type="common">Brine shrimp</name>
    <name type="synonym">Artemia sanfranciscana</name>
    <dbReference type="NCBI Taxonomy" id="6661"/>
    <lineage>
        <taxon>Eukaryota</taxon>
        <taxon>Metazoa</taxon>
        <taxon>Ecdysozoa</taxon>
        <taxon>Arthropoda</taxon>
        <taxon>Crustacea</taxon>
        <taxon>Branchiopoda</taxon>
        <taxon>Anostraca</taxon>
        <taxon>Artemiidae</taxon>
        <taxon>Artemia</taxon>
    </lineage>
</organism>
<dbReference type="InterPro" id="IPR049483">
    <property type="entry name" value="FAF1_2-like_UAS"/>
</dbReference>
<evidence type="ECO:0000313" key="3">
    <source>
        <dbReference type="EMBL" id="KAK2724852.1"/>
    </source>
</evidence>
<dbReference type="GO" id="GO:0005783">
    <property type="term" value="C:endoplasmic reticulum"/>
    <property type="evidence" value="ECO:0007669"/>
    <property type="project" value="TreeGrafter"/>
</dbReference>
<dbReference type="SMART" id="SM00166">
    <property type="entry name" value="UBX"/>
    <property type="match status" value="1"/>
</dbReference>
<dbReference type="EMBL" id="JAVRJZ010000003">
    <property type="protein sequence ID" value="KAK2724852.1"/>
    <property type="molecule type" value="Genomic_DNA"/>
</dbReference>
<dbReference type="PANTHER" id="PTHR23322">
    <property type="entry name" value="FAS-ASSOCIATED PROTEIN"/>
    <property type="match status" value="1"/>
</dbReference>
<feature type="domain" description="UBX" evidence="2">
    <location>
        <begin position="574"/>
        <end position="651"/>
    </location>
</feature>
<dbReference type="GO" id="GO:0043130">
    <property type="term" value="F:ubiquitin binding"/>
    <property type="evidence" value="ECO:0007669"/>
    <property type="project" value="TreeGrafter"/>
</dbReference>
<dbReference type="CDD" id="cd14413">
    <property type="entry name" value="UBA_FAF1"/>
    <property type="match status" value="1"/>
</dbReference>
<sequence>MNEESSREEILANFQACSGIEDIGEAFMHLEETNWNLLEALQRVLPETSQNFVSPPVEVVNSPDVEFIEETPLLHPLPSAPYLPPRFFPADIGPDLNTPRALDIAVIGSYKTFNFILSEEETLGKLKNLISIKAGIPGCQISLTGWPDDNVPQSDSVKLRSLNLPQKTTLYMISPIEPVLPNTDEIAQRLSLNYRLIIHDDTNKKVHQIPFPGTKTILEVKQDTNHLTDIPVRCQDWKGWPPEATDDAALGVCGIDYPEHILHVTKNLGNRSRNGEGSSYAEPIIVDTDEEEEFEDANDFGVDEETYEVRTRPAHQSILPPDAVDSLPTAVLFSENFSARYGESHPMFYQGSLEEALKESLLVSAKNRKPLIVYVHSDKSILANVFCSQVLCSEAVVSYISSNFNIWGWDITHESNRQRLIDMIAEYFDSSTAHAIKLVDVERLPLLLVANKIRSTFDNISMIQGSVTLEEMMTTLMHVHEQFNWQQAADIEEERAREEREIIKREQEEAYNASLLADRAKEEAKKQELEEKLKVEKEEKRKVEMEARQRQQSEQDKQRRQEEVSATLPSEPPPGADVTAIRFRLPDGKQVTRRFSSIGPLKTMFDFLFVQGFSTSEYKVLQTFPRRDLSGLDPTQSLKELGLSAQETLIIEER</sequence>
<dbReference type="Pfam" id="PF21021">
    <property type="entry name" value="FAF1"/>
    <property type="match status" value="1"/>
</dbReference>
<proteinExistence type="predicted"/>
<dbReference type="InterPro" id="IPR036249">
    <property type="entry name" value="Thioredoxin-like_sf"/>
</dbReference>
<dbReference type="GO" id="GO:0005634">
    <property type="term" value="C:nucleus"/>
    <property type="evidence" value="ECO:0007669"/>
    <property type="project" value="TreeGrafter"/>
</dbReference>
<dbReference type="InterPro" id="IPR006577">
    <property type="entry name" value="UAS"/>
</dbReference>
<dbReference type="InterPro" id="IPR029071">
    <property type="entry name" value="Ubiquitin-like_domsf"/>
</dbReference>
<dbReference type="GO" id="GO:0036503">
    <property type="term" value="P:ERAD pathway"/>
    <property type="evidence" value="ECO:0007669"/>
    <property type="project" value="TreeGrafter"/>
</dbReference>
<dbReference type="AlphaFoldDB" id="A0AA88INA0"/>
<dbReference type="InterPro" id="IPR033043">
    <property type="entry name" value="FAF1-like_UBX"/>
</dbReference>
<comment type="caution">
    <text evidence="3">The sequence shown here is derived from an EMBL/GenBank/DDBJ whole genome shotgun (WGS) entry which is preliminary data.</text>
</comment>
<evidence type="ECO:0000259" key="2">
    <source>
        <dbReference type="PROSITE" id="PS50033"/>
    </source>
</evidence>
<dbReference type="Pfam" id="PF00789">
    <property type="entry name" value="UBX"/>
    <property type="match status" value="1"/>
</dbReference>
<protein>
    <recommendedName>
        <fullName evidence="2">UBX domain-containing protein</fullName>
    </recommendedName>
</protein>
<dbReference type="SUPFAM" id="SSF52833">
    <property type="entry name" value="Thioredoxin-like"/>
    <property type="match status" value="1"/>
</dbReference>
<keyword evidence="4" id="KW-1185">Reference proteome</keyword>
<accession>A0AA88INA0</accession>